<dbReference type="PANTHER" id="PTHR40077">
    <property type="entry name" value="MEMBRANE PROTEIN-RELATED"/>
    <property type="match status" value="1"/>
</dbReference>
<keyword evidence="4 7" id="KW-1133">Transmembrane helix</keyword>
<evidence type="ECO:0000256" key="6">
    <source>
        <dbReference type="SAM" id="MobiDB-lite"/>
    </source>
</evidence>
<dbReference type="RefSeq" id="WP_347920312.1">
    <property type="nucleotide sequence ID" value="NZ_JBDXMX010000003.1"/>
</dbReference>
<protein>
    <submittedName>
        <fullName evidence="9">DUF3817 domain-containing protein</fullName>
    </submittedName>
</protein>
<organism evidence="9 10">
    <name type="scientific">Citricoccus nitrophenolicus</name>
    <dbReference type="NCBI Taxonomy" id="863575"/>
    <lineage>
        <taxon>Bacteria</taxon>
        <taxon>Bacillati</taxon>
        <taxon>Actinomycetota</taxon>
        <taxon>Actinomycetes</taxon>
        <taxon>Micrococcales</taxon>
        <taxon>Micrococcaceae</taxon>
        <taxon>Citricoccus</taxon>
    </lineage>
</organism>
<feature type="transmembrane region" description="Helical" evidence="7">
    <location>
        <begin position="91"/>
        <end position="110"/>
    </location>
</feature>
<evidence type="ECO:0000256" key="5">
    <source>
        <dbReference type="ARBA" id="ARBA00023136"/>
    </source>
</evidence>
<comment type="caution">
    <text evidence="9">The sequence shown here is derived from an EMBL/GenBank/DDBJ whole genome shotgun (WGS) entry which is preliminary data.</text>
</comment>
<proteinExistence type="predicted"/>
<evidence type="ECO:0000259" key="8">
    <source>
        <dbReference type="Pfam" id="PF12823"/>
    </source>
</evidence>
<feature type="region of interest" description="Disordered" evidence="6">
    <location>
        <begin position="1"/>
        <end position="20"/>
    </location>
</feature>
<dbReference type="Proteomes" id="UP001484097">
    <property type="component" value="Unassembled WGS sequence"/>
</dbReference>
<evidence type="ECO:0000313" key="9">
    <source>
        <dbReference type="EMBL" id="MEO9247620.1"/>
    </source>
</evidence>
<name>A0ABV0IHH3_9MICC</name>
<evidence type="ECO:0000256" key="1">
    <source>
        <dbReference type="ARBA" id="ARBA00004651"/>
    </source>
</evidence>
<keyword evidence="3 7" id="KW-0812">Transmembrane</keyword>
<evidence type="ECO:0000256" key="2">
    <source>
        <dbReference type="ARBA" id="ARBA00022475"/>
    </source>
</evidence>
<feature type="transmembrane region" description="Helical" evidence="7">
    <location>
        <begin position="149"/>
        <end position="170"/>
    </location>
</feature>
<gene>
    <name evidence="9" type="ORF">ABDK96_08015</name>
</gene>
<evidence type="ECO:0000313" key="10">
    <source>
        <dbReference type="Proteomes" id="UP001484097"/>
    </source>
</evidence>
<reference evidence="9 10" key="1">
    <citation type="submission" date="2024-05" db="EMBL/GenBank/DDBJ databases">
        <authorList>
            <person name="Yi C."/>
        </authorList>
    </citation>
    <scope>NUCLEOTIDE SEQUENCE [LARGE SCALE GENOMIC DNA]</scope>
    <source>
        <strain evidence="9 10">XS13</strain>
    </source>
</reference>
<accession>A0ABV0IHH3</accession>
<comment type="subcellular location">
    <subcellularLocation>
        <location evidence="1">Cell membrane</location>
        <topology evidence="1">Multi-pass membrane protein</topology>
    </subcellularLocation>
</comment>
<dbReference type="NCBIfam" id="TIGR03954">
    <property type="entry name" value="integ_memb_HG"/>
    <property type="match status" value="1"/>
</dbReference>
<evidence type="ECO:0000256" key="3">
    <source>
        <dbReference type="ARBA" id="ARBA00022692"/>
    </source>
</evidence>
<feature type="compositionally biased region" description="Polar residues" evidence="6">
    <location>
        <begin position="1"/>
        <end position="13"/>
    </location>
</feature>
<evidence type="ECO:0000256" key="7">
    <source>
        <dbReference type="SAM" id="Phobius"/>
    </source>
</evidence>
<evidence type="ECO:0000256" key="4">
    <source>
        <dbReference type="ARBA" id="ARBA00022989"/>
    </source>
</evidence>
<dbReference type="PANTHER" id="PTHR40077:SF1">
    <property type="entry name" value="MEMBRANE PROTEIN"/>
    <property type="match status" value="1"/>
</dbReference>
<feature type="transmembrane region" description="Helical" evidence="7">
    <location>
        <begin position="64"/>
        <end position="85"/>
    </location>
</feature>
<feature type="transmembrane region" description="Helical" evidence="7">
    <location>
        <begin position="30"/>
        <end position="52"/>
    </location>
</feature>
<sequence length="178" mass="18884">MSPNAIPNATSDSAPHGTAPHGTVMPGPRALFRFFATAEMVTWALLILAMILKYTGTTEALMPAGGGAHGFVFLCYAVVSVGVWINQRWSVGRGAAAVLLAVVPFATLPFERSLAKRGEPDATWRLVDGRSPRPAGFWESLEAWVLRNVILAAILAVAAVAVVFSLLLLAGPPGEWFS</sequence>
<keyword evidence="10" id="KW-1185">Reference proteome</keyword>
<feature type="domain" description="DUF3817" evidence="8">
    <location>
        <begin position="31"/>
        <end position="115"/>
    </location>
</feature>
<dbReference type="EMBL" id="JBDXMX010000003">
    <property type="protein sequence ID" value="MEO9247620.1"/>
    <property type="molecule type" value="Genomic_DNA"/>
</dbReference>
<dbReference type="InterPro" id="IPR023845">
    <property type="entry name" value="DUF3817_TM"/>
</dbReference>
<dbReference type="Pfam" id="PF12823">
    <property type="entry name" value="DUF3817"/>
    <property type="match status" value="1"/>
</dbReference>
<keyword evidence="5 7" id="KW-0472">Membrane</keyword>
<keyword evidence="2" id="KW-1003">Cell membrane</keyword>